<dbReference type="OrthoDB" id="10057603at2759"/>
<dbReference type="InterPro" id="IPR000387">
    <property type="entry name" value="Tyr_Pase_dom"/>
</dbReference>
<protein>
    <recommendedName>
        <fullName evidence="2">protein-tyrosine-phosphatase</fullName>
        <ecNumber evidence="2">3.1.3.48</ecNumber>
    </recommendedName>
</protein>
<dbReference type="SMART" id="SM00194">
    <property type="entry name" value="PTPc"/>
    <property type="match status" value="1"/>
</dbReference>
<feature type="domain" description="Tyrosine specific protein phosphatases" evidence="9">
    <location>
        <begin position="334"/>
        <end position="389"/>
    </location>
</feature>
<dbReference type="AlphaFoldDB" id="A0A8B8C1X0"/>
<dbReference type="PROSITE" id="PS50056">
    <property type="entry name" value="TYR_PHOSPHATASE_2"/>
    <property type="match status" value="2"/>
</dbReference>
<feature type="domain" description="Tyrosine-protein phosphatase" evidence="8">
    <location>
        <begin position="430"/>
        <end position="663"/>
    </location>
</feature>
<dbReference type="PROSITE" id="PS00383">
    <property type="entry name" value="TYR_PHOSPHATASE_1"/>
    <property type="match status" value="1"/>
</dbReference>
<evidence type="ECO:0000259" key="8">
    <source>
        <dbReference type="PROSITE" id="PS50055"/>
    </source>
</evidence>
<keyword evidence="7" id="KW-0732">Signal</keyword>
<reference evidence="11" key="1">
    <citation type="submission" date="2025-08" db="UniProtKB">
        <authorList>
            <consortium name="RefSeq"/>
        </authorList>
    </citation>
    <scope>IDENTIFICATION</scope>
    <source>
        <tissue evidence="11">Whole sample</tissue>
    </source>
</reference>
<comment type="catalytic activity">
    <reaction evidence="5">
        <text>O-phospho-L-tyrosyl-[protein] + H2O = L-tyrosyl-[protein] + phosphate</text>
        <dbReference type="Rhea" id="RHEA:10684"/>
        <dbReference type="Rhea" id="RHEA-COMP:10136"/>
        <dbReference type="Rhea" id="RHEA-COMP:20101"/>
        <dbReference type="ChEBI" id="CHEBI:15377"/>
        <dbReference type="ChEBI" id="CHEBI:43474"/>
        <dbReference type="ChEBI" id="CHEBI:46858"/>
        <dbReference type="ChEBI" id="CHEBI:61978"/>
        <dbReference type="EC" id="3.1.3.48"/>
    </reaction>
</comment>
<feature type="signal peptide" evidence="7">
    <location>
        <begin position="1"/>
        <end position="19"/>
    </location>
</feature>
<keyword evidence="4" id="KW-0904">Protein phosphatase</keyword>
<dbReference type="InterPro" id="IPR000242">
    <property type="entry name" value="PTP_cat"/>
</dbReference>
<feature type="chain" id="PRO_5034327567" description="protein-tyrosine-phosphatase" evidence="7">
    <location>
        <begin position="20"/>
        <end position="684"/>
    </location>
</feature>
<evidence type="ECO:0000256" key="3">
    <source>
        <dbReference type="ARBA" id="ARBA00022801"/>
    </source>
</evidence>
<evidence type="ECO:0000313" key="11">
    <source>
        <dbReference type="RefSeq" id="XP_022309652.1"/>
    </source>
</evidence>
<evidence type="ECO:0000256" key="5">
    <source>
        <dbReference type="ARBA" id="ARBA00051722"/>
    </source>
</evidence>
<dbReference type="InterPro" id="IPR016130">
    <property type="entry name" value="Tyr_Pase_AS"/>
</dbReference>
<evidence type="ECO:0000256" key="4">
    <source>
        <dbReference type="ARBA" id="ARBA00022912"/>
    </source>
</evidence>
<evidence type="ECO:0000259" key="9">
    <source>
        <dbReference type="PROSITE" id="PS50056"/>
    </source>
</evidence>
<dbReference type="RefSeq" id="XP_022309652.1">
    <property type="nucleotide sequence ID" value="XM_022453944.1"/>
</dbReference>
<dbReference type="KEGG" id="cvn:111115265"/>
<dbReference type="CDD" id="cd00047">
    <property type="entry name" value="PTPc"/>
    <property type="match status" value="1"/>
</dbReference>
<feature type="domain" description="Tyrosine specific protein phosphatases" evidence="9">
    <location>
        <begin position="581"/>
        <end position="654"/>
    </location>
</feature>
<dbReference type="PANTHER" id="PTHR19134">
    <property type="entry name" value="RECEPTOR-TYPE TYROSINE-PROTEIN PHOSPHATASE"/>
    <property type="match status" value="1"/>
</dbReference>
<accession>A0A8B8C1X0</accession>
<evidence type="ECO:0000256" key="7">
    <source>
        <dbReference type="SAM" id="SignalP"/>
    </source>
</evidence>
<keyword evidence="10" id="KW-1185">Reference proteome</keyword>
<evidence type="ECO:0000313" key="10">
    <source>
        <dbReference type="Proteomes" id="UP000694844"/>
    </source>
</evidence>
<evidence type="ECO:0000256" key="1">
    <source>
        <dbReference type="ARBA" id="ARBA00009580"/>
    </source>
</evidence>
<feature type="region of interest" description="Disordered" evidence="6">
    <location>
        <begin position="449"/>
        <end position="473"/>
    </location>
</feature>
<dbReference type="PANTHER" id="PTHR19134:SF562">
    <property type="entry name" value="PROTEIN-TYROSINE-PHOSPHATASE"/>
    <property type="match status" value="1"/>
</dbReference>
<dbReference type="GO" id="GO:0004725">
    <property type="term" value="F:protein tyrosine phosphatase activity"/>
    <property type="evidence" value="ECO:0007669"/>
    <property type="project" value="UniProtKB-EC"/>
</dbReference>
<evidence type="ECO:0000256" key="2">
    <source>
        <dbReference type="ARBA" id="ARBA00013064"/>
    </source>
</evidence>
<dbReference type="SMART" id="SM00404">
    <property type="entry name" value="PTPc_motif"/>
    <property type="match status" value="2"/>
</dbReference>
<dbReference type="FunFam" id="3.90.190.10:FF:000102">
    <property type="entry name" value="Receptor-type tyrosine-protein phosphatase"/>
    <property type="match status" value="1"/>
</dbReference>
<dbReference type="SUPFAM" id="SSF52799">
    <property type="entry name" value="(Phosphotyrosine protein) phosphatases II"/>
    <property type="match status" value="2"/>
</dbReference>
<dbReference type="InterPro" id="IPR050348">
    <property type="entry name" value="Protein-Tyr_Phosphatase"/>
</dbReference>
<comment type="similarity">
    <text evidence="1">Belongs to the protein-tyrosine phosphatase family.</text>
</comment>
<evidence type="ECO:0000256" key="6">
    <source>
        <dbReference type="SAM" id="MobiDB-lite"/>
    </source>
</evidence>
<gene>
    <name evidence="11" type="primary">LOC111115265</name>
</gene>
<dbReference type="GeneID" id="111115265"/>
<dbReference type="PRINTS" id="PR00700">
    <property type="entry name" value="PRTYPHPHTASE"/>
</dbReference>
<keyword evidence="3" id="KW-0378">Hydrolase</keyword>
<dbReference type="InterPro" id="IPR029021">
    <property type="entry name" value="Prot-tyrosine_phosphatase-like"/>
</dbReference>
<sequence>MAALVIIVVIAIRARRCRTIRVRIPVDTQLSTLAQLEKQLTRPEMDTCCQRKQAGLNSRDVCILCKEHGELTREKDFDRLSVETGYTESSDGSFSSSSVTRYDIENEDTTTDKPHRMETAQNDIPVLGLSDVILEQTKIEEERFKREFNTLPCGEQHNCEAGKRHENLLKNRYDRSFPYDHARVILKGDNDSADYINASYIKGSKSEHDYIATQGPRKNTLNDFWQMVWQEHVTQIVMLTNIYEDGQIKCTQYWPEYMSSRLYGSFYVKKVDEKHYATYVVRKFTLSDKEQQRFRVIMQYHYTMWNGNGTTDPLCLAVFHRHVLRTRSEKTKTPIVVHCSNGIGRTGTYIALDALFKTGKTSGFINVEEYVKSMRSSRMDMVPTYEQYKGIYLALNEEFRASVDTLSPADFMEKADNRKEVYPTSETVIREEFKTLLEIRTETTNIDGKFDMRNKKNPLGSEEPVIQDSPEHVSRDPFYVSSYTKSKAFIITRYPTPEDAADFLRMLIENKSDTVISMEPLRKIEWSKTWFPVKVSSKLVGPYLVEQTEFRRKHVSIRKSQHVAFVEPNDSLVSNGEWKDTSYLRSLVLFALNAKTRGPITVVCRDGAFLCGLFCAVFNSVQQIRLDDNVDVFTTVRKLQRQKPEFLSTLGEYLLVHNTVRDYIEADPSIMHNRHQLEVWDKEE</sequence>
<dbReference type="EC" id="3.1.3.48" evidence="2"/>
<dbReference type="InterPro" id="IPR003595">
    <property type="entry name" value="Tyr_Pase_cat"/>
</dbReference>
<dbReference type="Proteomes" id="UP000694844">
    <property type="component" value="Chromosome 9"/>
</dbReference>
<dbReference type="PROSITE" id="PS50055">
    <property type="entry name" value="TYR_PHOSPHATASE_PTP"/>
    <property type="match status" value="2"/>
</dbReference>
<organism evidence="10 11">
    <name type="scientific">Crassostrea virginica</name>
    <name type="common">Eastern oyster</name>
    <dbReference type="NCBI Taxonomy" id="6565"/>
    <lineage>
        <taxon>Eukaryota</taxon>
        <taxon>Metazoa</taxon>
        <taxon>Spiralia</taxon>
        <taxon>Lophotrochozoa</taxon>
        <taxon>Mollusca</taxon>
        <taxon>Bivalvia</taxon>
        <taxon>Autobranchia</taxon>
        <taxon>Pteriomorphia</taxon>
        <taxon>Ostreida</taxon>
        <taxon>Ostreoidea</taxon>
        <taxon>Ostreidae</taxon>
        <taxon>Crassostrea</taxon>
    </lineage>
</organism>
<name>A0A8B8C1X0_CRAVI</name>
<feature type="domain" description="Tyrosine-protein phosphatase" evidence="8">
    <location>
        <begin position="144"/>
        <end position="398"/>
    </location>
</feature>
<dbReference type="Gene3D" id="3.90.190.10">
    <property type="entry name" value="Protein tyrosine phosphatase superfamily"/>
    <property type="match status" value="2"/>
</dbReference>
<proteinExistence type="inferred from homology"/>
<dbReference type="Pfam" id="PF00102">
    <property type="entry name" value="Y_phosphatase"/>
    <property type="match status" value="2"/>
</dbReference>